<evidence type="ECO:0000256" key="1">
    <source>
        <dbReference type="ARBA" id="ARBA00023125"/>
    </source>
</evidence>
<dbReference type="CDD" id="cd00383">
    <property type="entry name" value="trans_reg_C"/>
    <property type="match status" value="1"/>
</dbReference>
<accession>A0A090R6M5</accession>
<feature type="DNA-binding region" description="OmpR/PhoB-type" evidence="2">
    <location>
        <begin position="4"/>
        <end position="103"/>
    </location>
</feature>
<dbReference type="GO" id="GO:0000160">
    <property type="term" value="P:phosphorelay signal transduction system"/>
    <property type="evidence" value="ECO:0007669"/>
    <property type="project" value="InterPro"/>
</dbReference>
<dbReference type="Gene3D" id="1.10.10.10">
    <property type="entry name" value="Winged helix-like DNA-binding domain superfamily/Winged helix DNA-binding domain"/>
    <property type="match status" value="1"/>
</dbReference>
<gene>
    <name evidence="4" type="ORF">JCM19237_6180</name>
</gene>
<evidence type="ECO:0000313" key="5">
    <source>
        <dbReference type="Proteomes" id="UP000029227"/>
    </source>
</evidence>
<dbReference type="PROSITE" id="PS51755">
    <property type="entry name" value="OMPR_PHOB"/>
    <property type="match status" value="1"/>
</dbReference>
<comment type="caution">
    <text evidence="4">The sequence shown here is derived from an EMBL/GenBank/DDBJ whole genome shotgun (WGS) entry which is preliminary data.</text>
</comment>
<feature type="domain" description="OmpR/PhoB-type" evidence="3">
    <location>
        <begin position="4"/>
        <end position="103"/>
    </location>
</feature>
<dbReference type="SMART" id="SM00862">
    <property type="entry name" value="Trans_reg_C"/>
    <property type="match status" value="1"/>
</dbReference>
<keyword evidence="1 2" id="KW-0238">DNA-binding</keyword>
<reference evidence="4 5" key="1">
    <citation type="journal article" date="2014" name="Genome Announc.">
        <title>Draft Genome Sequences of Two Vibrionaceae Species, Vibrio ponticus C121 and Photobacterium aphoticum C119, Isolated as Coral Reef Microbiota.</title>
        <authorList>
            <person name="Al-saari N."/>
            <person name="Meirelles P.M."/>
            <person name="Mino S."/>
            <person name="Suda W."/>
            <person name="Oshima K."/>
            <person name="Hattori M."/>
            <person name="Ohkuma M."/>
            <person name="Thompson F.L."/>
            <person name="Gomez-Gil B."/>
            <person name="Sawabe T."/>
            <person name="Sawabe T."/>
        </authorList>
    </citation>
    <scope>NUCLEOTIDE SEQUENCE [LARGE SCALE GENOMIC DNA]</scope>
    <source>
        <strain evidence="4 5">JCM 19237</strain>
    </source>
</reference>
<evidence type="ECO:0000256" key="2">
    <source>
        <dbReference type="PROSITE-ProRule" id="PRU01091"/>
    </source>
</evidence>
<dbReference type="InterPro" id="IPR036388">
    <property type="entry name" value="WH-like_DNA-bd_sf"/>
</dbReference>
<organism evidence="4 5">
    <name type="scientific">Photobacterium aphoticum</name>
    <dbReference type="NCBI Taxonomy" id="754436"/>
    <lineage>
        <taxon>Bacteria</taxon>
        <taxon>Pseudomonadati</taxon>
        <taxon>Pseudomonadota</taxon>
        <taxon>Gammaproteobacteria</taxon>
        <taxon>Vibrionales</taxon>
        <taxon>Vibrionaceae</taxon>
        <taxon>Photobacterium</taxon>
    </lineage>
</organism>
<protein>
    <submittedName>
        <fullName evidence="4">Copper-sensing two-component system response regulator CpxR</fullName>
    </submittedName>
</protein>
<dbReference type="GO" id="GO:0006355">
    <property type="term" value="P:regulation of DNA-templated transcription"/>
    <property type="evidence" value="ECO:0007669"/>
    <property type="project" value="InterPro"/>
</dbReference>
<name>A0A090R6M5_9GAMM</name>
<evidence type="ECO:0000313" key="4">
    <source>
        <dbReference type="EMBL" id="GAL03287.1"/>
    </source>
</evidence>
<sequence>MMRRVELERQRSGAGYSASVVIDQLLKLPLTGTECELLEYLVKHHGVVISKAELQQVVLKKELSPFDRNLDMHISNIRRKMVQSGFSKNHIKTVRGKGYSFLETVGHLA</sequence>
<dbReference type="AlphaFoldDB" id="A0A090R6M5"/>
<dbReference type="InterPro" id="IPR016032">
    <property type="entry name" value="Sig_transdc_resp-reg_C-effctor"/>
</dbReference>
<dbReference type="SUPFAM" id="SSF46894">
    <property type="entry name" value="C-terminal effector domain of the bipartite response regulators"/>
    <property type="match status" value="1"/>
</dbReference>
<dbReference type="Proteomes" id="UP000029227">
    <property type="component" value="Unassembled WGS sequence"/>
</dbReference>
<dbReference type="STRING" id="754436.JCM19237_6180"/>
<dbReference type="EMBL" id="BBMN01000001">
    <property type="protein sequence ID" value="GAL03287.1"/>
    <property type="molecule type" value="Genomic_DNA"/>
</dbReference>
<dbReference type="InterPro" id="IPR001867">
    <property type="entry name" value="OmpR/PhoB-type_DNA-bd"/>
</dbReference>
<dbReference type="eggNOG" id="COG0745">
    <property type="taxonomic scope" value="Bacteria"/>
</dbReference>
<dbReference type="Pfam" id="PF00486">
    <property type="entry name" value="Trans_reg_C"/>
    <property type="match status" value="1"/>
</dbReference>
<evidence type="ECO:0000259" key="3">
    <source>
        <dbReference type="PROSITE" id="PS51755"/>
    </source>
</evidence>
<proteinExistence type="predicted"/>
<dbReference type="GO" id="GO:0003677">
    <property type="term" value="F:DNA binding"/>
    <property type="evidence" value="ECO:0007669"/>
    <property type="project" value="UniProtKB-UniRule"/>
</dbReference>